<evidence type="ECO:0000313" key="3">
    <source>
        <dbReference type="Proteomes" id="UP000037020"/>
    </source>
</evidence>
<comment type="caution">
    <text evidence="2">The sequence shown here is derived from an EMBL/GenBank/DDBJ whole genome shotgun (WGS) entry which is preliminary data.</text>
</comment>
<feature type="non-terminal residue" evidence="2">
    <location>
        <position position="79"/>
    </location>
</feature>
<protein>
    <recommendedName>
        <fullName evidence="4">Nucleopolyhedrovirus P10 family protein</fullName>
    </recommendedName>
</protein>
<evidence type="ECO:0000256" key="1">
    <source>
        <dbReference type="SAM" id="MobiDB-lite"/>
    </source>
</evidence>
<evidence type="ECO:0008006" key="4">
    <source>
        <dbReference type="Google" id="ProtNLM"/>
    </source>
</evidence>
<feature type="region of interest" description="Disordered" evidence="1">
    <location>
        <begin position="59"/>
        <end position="79"/>
    </location>
</feature>
<keyword evidence="3" id="KW-1185">Reference proteome</keyword>
<proteinExistence type="predicted"/>
<accession>A0ABR5IYQ2</accession>
<evidence type="ECO:0000313" key="2">
    <source>
        <dbReference type="EMBL" id="KOG86051.1"/>
    </source>
</evidence>
<sequence>MVTDRLAQAVRQQLGLGRVLPLGGPADGAWITERAASGVLRRAADALPGVRLGRLRVAARDSGPAADPSAPSVPLVPPP</sequence>
<organism evidence="2 3">
    <name type="scientific">Streptomyces varsoviensis</name>
    <dbReference type="NCBI Taxonomy" id="67373"/>
    <lineage>
        <taxon>Bacteria</taxon>
        <taxon>Bacillati</taxon>
        <taxon>Actinomycetota</taxon>
        <taxon>Actinomycetes</taxon>
        <taxon>Kitasatosporales</taxon>
        <taxon>Streptomycetaceae</taxon>
        <taxon>Streptomyces</taxon>
    </lineage>
</organism>
<feature type="compositionally biased region" description="Low complexity" evidence="1">
    <location>
        <begin position="60"/>
        <end position="73"/>
    </location>
</feature>
<dbReference type="EMBL" id="LGUT01003060">
    <property type="protein sequence ID" value="KOG86051.1"/>
    <property type="molecule type" value="Genomic_DNA"/>
</dbReference>
<name>A0ABR5IYQ2_9ACTN</name>
<reference evidence="2 3" key="1">
    <citation type="submission" date="2015-07" db="EMBL/GenBank/DDBJ databases">
        <authorList>
            <person name="Ju K.-S."/>
            <person name="Doroghazi J.R."/>
            <person name="Metcalf W.W."/>
        </authorList>
    </citation>
    <scope>NUCLEOTIDE SEQUENCE [LARGE SCALE GENOMIC DNA]</scope>
    <source>
        <strain evidence="2 3">NRRL B-3589</strain>
    </source>
</reference>
<gene>
    <name evidence="2" type="ORF">ADK38_33185</name>
</gene>
<dbReference type="Proteomes" id="UP000037020">
    <property type="component" value="Unassembled WGS sequence"/>
</dbReference>